<gene>
    <name evidence="2" type="ORF">DP923_13900</name>
</gene>
<comment type="caution">
    <text evidence="2">The sequence shown here is derived from an EMBL/GenBank/DDBJ whole genome shotgun (WGS) entry which is preliminary data.</text>
</comment>
<keyword evidence="1" id="KW-0812">Transmembrane</keyword>
<name>A0A364RBY6_9BACT</name>
<proteinExistence type="predicted"/>
<protein>
    <recommendedName>
        <fullName evidence="4">Cardiolipin synthase N-terminal domain-containing protein</fullName>
    </recommendedName>
</protein>
<evidence type="ECO:0008006" key="4">
    <source>
        <dbReference type="Google" id="ProtNLM"/>
    </source>
</evidence>
<feature type="transmembrane region" description="Helical" evidence="1">
    <location>
        <begin position="43"/>
        <end position="64"/>
    </location>
</feature>
<evidence type="ECO:0000313" key="2">
    <source>
        <dbReference type="EMBL" id="RAU81789.1"/>
    </source>
</evidence>
<dbReference type="OrthoDB" id="854114at2"/>
<dbReference type="RefSeq" id="WP_112306469.1">
    <property type="nucleotide sequence ID" value="NZ_QMDV01000004.1"/>
</dbReference>
<dbReference type="AlphaFoldDB" id="A0A364RBY6"/>
<dbReference type="EMBL" id="QMDV01000004">
    <property type="protein sequence ID" value="RAU81789.1"/>
    <property type="molecule type" value="Genomic_DNA"/>
</dbReference>
<keyword evidence="3" id="KW-1185">Reference proteome</keyword>
<reference evidence="2 3" key="1">
    <citation type="submission" date="2018-06" db="EMBL/GenBank/DDBJ databases">
        <authorList>
            <person name="Liu Z.-W."/>
        </authorList>
    </citation>
    <scope>NUCLEOTIDE SEQUENCE [LARGE SCALE GENOMIC DNA]</scope>
    <source>
        <strain evidence="2 3">2b14</strain>
    </source>
</reference>
<evidence type="ECO:0000256" key="1">
    <source>
        <dbReference type="SAM" id="Phobius"/>
    </source>
</evidence>
<keyword evidence="1" id="KW-1133">Transmembrane helix</keyword>
<dbReference type="Proteomes" id="UP000251692">
    <property type="component" value="Unassembled WGS sequence"/>
</dbReference>
<accession>A0A364RBY6</accession>
<keyword evidence="1" id="KW-0472">Membrane</keyword>
<reference evidence="2 3" key="2">
    <citation type="submission" date="2018-07" db="EMBL/GenBank/DDBJ databases">
        <title>Pontibacter sp. 2b14 genomic sequence and assembly.</title>
        <authorList>
            <person name="Du Z.-J."/>
        </authorList>
    </citation>
    <scope>NUCLEOTIDE SEQUENCE [LARGE SCALE GENOMIC DNA]</scope>
    <source>
        <strain evidence="2 3">2b14</strain>
    </source>
</reference>
<sequence length="74" mass="8226">MGELILGLGLLGIVLGIVILVLYVWSIIWAYRDAERRGKSGILIALLVAFLPSWPLGIILWLLIRPANPTSNFR</sequence>
<organism evidence="2 3">
    <name type="scientific">Pontibacter arcticus</name>
    <dbReference type="NCBI Taxonomy" id="2080288"/>
    <lineage>
        <taxon>Bacteria</taxon>
        <taxon>Pseudomonadati</taxon>
        <taxon>Bacteroidota</taxon>
        <taxon>Cytophagia</taxon>
        <taxon>Cytophagales</taxon>
        <taxon>Hymenobacteraceae</taxon>
        <taxon>Pontibacter</taxon>
    </lineage>
</organism>
<feature type="transmembrane region" description="Helical" evidence="1">
    <location>
        <begin position="6"/>
        <end position="31"/>
    </location>
</feature>
<evidence type="ECO:0000313" key="3">
    <source>
        <dbReference type="Proteomes" id="UP000251692"/>
    </source>
</evidence>